<comment type="caution">
    <text evidence="6">The sequence shown here is derived from an EMBL/GenBank/DDBJ whole genome shotgun (WGS) entry which is preliminary data.</text>
</comment>
<dbReference type="Proteomes" id="UP001412067">
    <property type="component" value="Unassembled WGS sequence"/>
</dbReference>
<keyword evidence="5" id="KW-0812">Transmembrane</keyword>
<proteinExistence type="predicted"/>
<name>A0ABR2N5P4_9ASPA</name>
<evidence type="ECO:0000313" key="7">
    <source>
        <dbReference type="Proteomes" id="UP001412067"/>
    </source>
</evidence>
<evidence type="ECO:0000256" key="2">
    <source>
        <dbReference type="ARBA" id="ARBA00022630"/>
    </source>
</evidence>
<keyword evidence="2" id="KW-0285">Flavoprotein</keyword>
<gene>
    <name evidence="6" type="ORF">KSP40_PGU019694</name>
</gene>
<feature type="transmembrane region" description="Helical" evidence="5">
    <location>
        <begin position="317"/>
        <end position="336"/>
    </location>
</feature>
<evidence type="ECO:0000256" key="1">
    <source>
        <dbReference type="ARBA" id="ARBA00001974"/>
    </source>
</evidence>
<protein>
    <submittedName>
        <fullName evidence="6">Uncharacterized protein</fullName>
    </submittedName>
</protein>
<dbReference type="InterPro" id="IPR029058">
    <property type="entry name" value="AB_hydrolase_fold"/>
</dbReference>
<reference evidence="6 7" key="1">
    <citation type="journal article" date="2022" name="Nat. Plants">
        <title>Genomes of leafy and leafless Platanthera orchids illuminate the evolution of mycoheterotrophy.</title>
        <authorList>
            <person name="Li M.H."/>
            <person name="Liu K.W."/>
            <person name="Li Z."/>
            <person name="Lu H.C."/>
            <person name="Ye Q.L."/>
            <person name="Zhang D."/>
            <person name="Wang J.Y."/>
            <person name="Li Y.F."/>
            <person name="Zhong Z.M."/>
            <person name="Liu X."/>
            <person name="Yu X."/>
            <person name="Liu D.K."/>
            <person name="Tu X.D."/>
            <person name="Liu B."/>
            <person name="Hao Y."/>
            <person name="Liao X.Y."/>
            <person name="Jiang Y.T."/>
            <person name="Sun W.H."/>
            <person name="Chen J."/>
            <person name="Chen Y.Q."/>
            <person name="Ai Y."/>
            <person name="Zhai J.W."/>
            <person name="Wu S.S."/>
            <person name="Zhou Z."/>
            <person name="Hsiao Y.Y."/>
            <person name="Wu W.L."/>
            <person name="Chen Y.Y."/>
            <person name="Lin Y.F."/>
            <person name="Hsu J.L."/>
            <person name="Li C.Y."/>
            <person name="Wang Z.W."/>
            <person name="Zhao X."/>
            <person name="Zhong W.Y."/>
            <person name="Ma X.K."/>
            <person name="Ma L."/>
            <person name="Huang J."/>
            <person name="Chen G.Z."/>
            <person name="Huang M.Z."/>
            <person name="Huang L."/>
            <person name="Peng D.H."/>
            <person name="Luo Y.B."/>
            <person name="Zou S.Q."/>
            <person name="Chen S.P."/>
            <person name="Lan S."/>
            <person name="Tsai W.C."/>
            <person name="Van de Peer Y."/>
            <person name="Liu Z.J."/>
        </authorList>
    </citation>
    <scope>NUCLEOTIDE SEQUENCE [LARGE SCALE GENOMIC DNA]</scope>
    <source>
        <strain evidence="6">Lor288</strain>
    </source>
</reference>
<feature type="transmembrane region" description="Helical" evidence="5">
    <location>
        <begin position="45"/>
        <end position="67"/>
    </location>
</feature>
<dbReference type="EMBL" id="JBBWWR010000001">
    <property type="protein sequence ID" value="KAK8971455.1"/>
    <property type="molecule type" value="Genomic_DNA"/>
</dbReference>
<evidence type="ECO:0000256" key="3">
    <source>
        <dbReference type="ARBA" id="ARBA00022827"/>
    </source>
</evidence>
<dbReference type="InterPro" id="IPR052542">
    <property type="entry name" value="Cholesterol_Oxidase"/>
</dbReference>
<dbReference type="Gene3D" id="3.40.50.1820">
    <property type="entry name" value="alpha/beta hydrolase"/>
    <property type="match status" value="1"/>
</dbReference>
<evidence type="ECO:0000313" key="6">
    <source>
        <dbReference type="EMBL" id="KAK8971455.1"/>
    </source>
</evidence>
<dbReference type="SUPFAM" id="SSF53474">
    <property type="entry name" value="alpha/beta-Hydrolases"/>
    <property type="match status" value="1"/>
</dbReference>
<comment type="cofactor">
    <cofactor evidence="1">
        <name>FAD</name>
        <dbReference type="ChEBI" id="CHEBI:57692"/>
    </cofactor>
</comment>
<keyword evidence="5" id="KW-1133">Transmembrane helix</keyword>
<keyword evidence="5" id="KW-0472">Membrane</keyword>
<dbReference type="PANTHER" id="PTHR47470">
    <property type="entry name" value="CHOLESTEROL OXIDASE"/>
    <property type="match status" value="1"/>
</dbReference>
<keyword evidence="3" id="KW-0274">FAD</keyword>
<evidence type="ECO:0000256" key="5">
    <source>
        <dbReference type="SAM" id="Phobius"/>
    </source>
</evidence>
<keyword evidence="4" id="KW-0560">Oxidoreductase</keyword>
<accession>A0ABR2N5P4</accession>
<evidence type="ECO:0000256" key="4">
    <source>
        <dbReference type="ARBA" id="ARBA00023002"/>
    </source>
</evidence>
<keyword evidence="7" id="KW-1185">Reference proteome</keyword>
<dbReference type="PANTHER" id="PTHR47470:SF1">
    <property type="entry name" value="FAD-DEPENDENT OXIDOREDUCTASE 2 FAD BINDING DOMAIN-CONTAINING PROTEIN"/>
    <property type="match status" value="1"/>
</dbReference>
<sequence length="338" mass="37803">MSCFSRRMVVRQEISDFSKQFETMDSLRTVPYTYSNAHDDVPSNFILVLIHVIAHCVGGLAVHIALLGGHVSARKIASLSCTSSSMYFKLTKYALVKMKLPLLPVTMAVLGRNTILSITDSSKDEFRHSLLKSIARIIPRPERCISDECEIFSGVFGNAFLHSNISKTLHRWLIKENITHLPMSGLPHLRKICSAGFIVDAEGMNKYLIHSERMALPTLYVSGGKSLLLTQETSLLAYRYMSLHQPGFEHKRVVVEGFGHSDLLIGQESHKNVFPHFLSHMRMAEGGGGRKASSTEVRGISSCSWEAFFDSDGGSTLIPALFVFLLAVFFFLWKILYI</sequence>
<organism evidence="6 7">
    <name type="scientific">Platanthera guangdongensis</name>
    <dbReference type="NCBI Taxonomy" id="2320717"/>
    <lineage>
        <taxon>Eukaryota</taxon>
        <taxon>Viridiplantae</taxon>
        <taxon>Streptophyta</taxon>
        <taxon>Embryophyta</taxon>
        <taxon>Tracheophyta</taxon>
        <taxon>Spermatophyta</taxon>
        <taxon>Magnoliopsida</taxon>
        <taxon>Liliopsida</taxon>
        <taxon>Asparagales</taxon>
        <taxon>Orchidaceae</taxon>
        <taxon>Orchidoideae</taxon>
        <taxon>Orchideae</taxon>
        <taxon>Orchidinae</taxon>
        <taxon>Platanthera</taxon>
    </lineage>
</organism>